<evidence type="ECO:0008006" key="10">
    <source>
        <dbReference type="Google" id="ProtNLM"/>
    </source>
</evidence>
<dbReference type="Pfam" id="PF04616">
    <property type="entry name" value="Glyco_hydro_43"/>
    <property type="match status" value="1"/>
</dbReference>
<evidence type="ECO:0000256" key="1">
    <source>
        <dbReference type="ARBA" id="ARBA00009865"/>
    </source>
</evidence>
<dbReference type="OrthoDB" id="9801455at2"/>
<feature type="active site" description="Proton donor" evidence="4">
    <location>
        <position position="222"/>
    </location>
</feature>
<organism evidence="8 9">
    <name type="scientific">Cryobacterium lactosi</name>
    <dbReference type="NCBI Taxonomy" id="1259202"/>
    <lineage>
        <taxon>Bacteria</taxon>
        <taxon>Bacillati</taxon>
        <taxon>Actinomycetota</taxon>
        <taxon>Actinomycetes</taxon>
        <taxon>Micrococcales</taxon>
        <taxon>Microbacteriaceae</taxon>
        <taxon>Cryobacterium</taxon>
    </lineage>
</organism>
<feature type="signal peptide" evidence="7">
    <location>
        <begin position="1"/>
        <end position="23"/>
    </location>
</feature>
<evidence type="ECO:0000256" key="3">
    <source>
        <dbReference type="ARBA" id="ARBA00023295"/>
    </source>
</evidence>
<keyword evidence="3 6" id="KW-0326">Glycosidase</keyword>
<name>A0A4R9BIV2_9MICO</name>
<accession>A0A4R9BIV2</accession>
<evidence type="ECO:0000256" key="4">
    <source>
        <dbReference type="PIRSR" id="PIRSR606710-1"/>
    </source>
</evidence>
<keyword evidence="7" id="KW-0732">Signal</keyword>
<evidence type="ECO:0000256" key="7">
    <source>
        <dbReference type="SAM" id="SignalP"/>
    </source>
</evidence>
<dbReference type="InterPro" id="IPR051795">
    <property type="entry name" value="Glycosyl_Hydrlase_43"/>
</dbReference>
<evidence type="ECO:0000256" key="6">
    <source>
        <dbReference type="RuleBase" id="RU361187"/>
    </source>
</evidence>
<dbReference type="EMBL" id="SOHM01000036">
    <property type="protein sequence ID" value="TFD85504.1"/>
    <property type="molecule type" value="Genomic_DNA"/>
</dbReference>
<dbReference type="PANTHER" id="PTHR42812:SF5">
    <property type="entry name" value="ENDO-ARABINASE"/>
    <property type="match status" value="1"/>
</dbReference>
<gene>
    <name evidence="8" type="ORF">E3T61_17960</name>
</gene>
<dbReference type="AlphaFoldDB" id="A0A4R9BIV2"/>
<protein>
    <recommendedName>
        <fullName evidence="10">Arabinan endo-1,5-alpha-L-arabinosidase</fullName>
    </recommendedName>
</protein>
<feature type="site" description="Important for catalytic activity, responsible for pKa modulation of the active site Glu and correct orientation of both the proton donor and substrate" evidence="5">
    <location>
        <position position="162"/>
    </location>
</feature>
<evidence type="ECO:0000313" key="8">
    <source>
        <dbReference type="EMBL" id="TFD85504.1"/>
    </source>
</evidence>
<dbReference type="InterPro" id="IPR006710">
    <property type="entry name" value="Glyco_hydro_43"/>
</dbReference>
<evidence type="ECO:0000256" key="2">
    <source>
        <dbReference type="ARBA" id="ARBA00022801"/>
    </source>
</evidence>
<keyword evidence="2 6" id="KW-0378">Hydrolase</keyword>
<feature type="chain" id="PRO_5020581908" description="Arabinan endo-1,5-alpha-L-arabinosidase" evidence="7">
    <location>
        <begin position="24"/>
        <end position="334"/>
    </location>
</feature>
<dbReference type="GO" id="GO:0004553">
    <property type="term" value="F:hydrolase activity, hydrolyzing O-glycosyl compounds"/>
    <property type="evidence" value="ECO:0007669"/>
    <property type="project" value="InterPro"/>
</dbReference>
<proteinExistence type="inferred from homology"/>
<sequence length="334" mass="34971">MAPGGVVSVLLAGVLALGVSGCAATTPGAAPGAALDVSPAPFAIDQDFADPDVLLVDDTYYAYATNSLVANVQYATSSDLDSWEVADTDVFPELPEWADTRKTWAPDVSDRGDGTFLLYFTAADKASGKQCIGVATAPAATGPFVGDPSPLICPIDQGGAIDASSFVDLDGSRWVLWKNDGNCCALDTWLQITPLSADGLTVTGDTTKLIKQTQGWEGDVVEAPVLVRGPDDRYVLFYSANSYADESYAMGFATASTIVGPYVSDPRPLLSTDSTNERYLGPGGQDLVFAPGAGGAGTPSRIVLHSWDPAYVYRGLSVLDLDWIDGRPSVRLPG</sequence>
<feature type="active site" description="Proton acceptor" evidence="4">
    <location>
        <position position="50"/>
    </location>
</feature>
<dbReference type="CDD" id="cd08999">
    <property type="entry name" value="GH43_ABN-like"/>
    <property type="match status" value="1"/>
</dbReference>
<comment type="caution">
    <text evidence="8">The sequence shown here is derived from an EMBL/GenBank/DDBJ whole genome shotgun (WGS) entry which is preliminary data.</text>
</comment>
<dbReference type="InterPro" id="IPR023296">
    <property type="entry name" value="Glyco_hydro_beta-prop_sf"/>
</dbReference>
<dbReference type="SUPFAM" id="SSF75005">
    <property type="entry name" value="Arabinanase/levansucrase/invertase"/>
    <property type="match status" value="1"/>
</dbReference>
<reference evidence="8 9" key="1">
    <citation type="submission" date="2019-03" db="EMBL/GenBank/DDBJ databases">
        <title>Genomics of glacier-inhabiting Cryobacterium strains.</title>
        <authorList>
            <person name="Liu Q."/>
            <person name="Xin Y.-H."/>
        </authorList>
    </citation>
    <scope>NUCLEOTIDE SEQUENCE [LARGE SCALE GENOMIC DNA]</scope>
    <source>
        <strain evidence="8 9">Sr59</strain>
    </source>
</reference>
<dbReference type="PANTHER" id="PTHR42812">
    <property type="entry name" value="BETA-XYLOSIDASE"/>
    <property type="match status" value="1"/>
</dbReference>
<comment type="similarity">
    <text evidence="1 6">Belongs to the glycosyl hydrolase 43 family.</text>
</comment>
<evidence type="ECO:0000313" key="9">
    <source>
        <dbReference type="Proteomes" id="UP000298468"/>
    </source>
</evidence>
<keyword evidence="9" id="KW-1185">Reference proteome</keyword>
<dbReference type="Proteomes" id="UP000298468">
    <property type="component" value="Unassembled WGS sequence"/>
</dbReference>
<evidence type="ECO:0000256" key="5">
    <source>
        <dbReference type="PIRSR" id="PIRSR606710-2"/>
    </source>
</evidence>
<dbReference type="GO" id="GO:0005975">
    <property type="term" value="P:carbohydrate metabolic process"/>
    <property type="evidence" value="ECO:0007669"/>
    <property type="project" value="InterPro"/>
</dbReference>
<dbReference type="Gene3D" id="2.115.10.20">
    <property type="entry name" value="Glycosyl hydrolase domain, family 43"/>
    <property type="match status" value="1"/>
</dbReference>